<feature type="transmembrane region" description="Helical" evidence="1">
    <location>
        <begin position="434"/>
        <end position="454"/>
    </location>
</feature>
<evidence type="ECO:0000313" key="3">
    <source>
        <dbReference type="EMBL" id="GAA0548614.1"/>
    </source>
</evidence>
<protein>
    <submittedName>
        <fullName evidence="3">Efflux RND transporter permease subunit</fullName>
    </submittedName>
</protein>
<feature type="transmembrane region" description="Helical" evidence="1">
    <location>
        <begin position="363"/>
        <end position="383"/>
    </location>
</feature>
<dbReference type="Gene3D" id="3.30.2090.10">
    <property type="entry name" value="Multidrug efflux transporter AcrB TolC docking domain, DN and DC subdomains"/>
    <property type="match status" value="2"/>
</dbReference>
<name>A0ABP3NMF6_9GAMM</name>
<comment type="caution">
    <text evidence="3">The sequence shown here is derived from an EMBL/GenBank/DDBJ whole genome shotgun (WGS) entry which is preliminary data.</text>
</comment>
<evidence type="ECO:0000259" key="2">
    <source>
        <dbReference type="PROSITE" id="PS50156"/>
    </source>
</evidence>
<dbReference type="InterPro" id="IPR001036">
    <property type="entry name" value="Acrflvin-R"/>
</dbReference>
<feature type="domain" description="SSD" evidence="2">
    <location>
        <begin position="868"/>
        <end position="1036"/>
    </location>
</feature>
<dbReference type="PRINTS" id="PR00702">
    <property type="entry name" value="ACRIFLAVINRP"/>
</dbReference>
<evidence type="ECO:0000256" key="1">
    <source>
        <dbReference type="SAM" id="Phobius"/>
    </source>
</evidence>
<gene>
    <name evidence="3" type="ORF">GCM10009098_15270</name>
</gene>
<dbReference type="Gene3D" id="1.20.1640.10">
    <property type="entry name" value="Multidrug efflux transporter AcrB transmembrane domain"/>
    <property type="match status" value="2"/>
</dbReference>
<dbReference type="SUPFAM" id="SSF82714">
    <property type="entry name" value="Multidrug efflux transporter AcrB TolC docking domain, DN and DC subdomains"/>
    <property type="match status" value="2"/>
</dbReference>
<feature type="transmembrane region" description="Helical" evidence="1">
    <location>
        <begin position="528"/>
        <end position="545"/>
    </location>
</feature>
<keyword evidence="1" id="KW-1133">Transmembrane helix</keyword>
<feature type="transmembrane region" description="Helical" evidence="1">
    <location>
        <begin position="466"/>
        <end position="490"/>
    </location>
</feature>
<dbReference type="PANTHER" id="PTHR32063:SF0">
    <property type="entry name" value="SWARMING MOTILITY PROTEIN SWRC"/>
    <property type="match status" value="1"/>
</dbReference>
<feature type="transmembrane region" description="Helical" evidence="1">
    <location>
        <begin position="866"/>
        <end position="885"/>
    </location>
</feature>
<dbReference type="SUPFAM" id="SSF82866">
    <property type="entry name" value="Multidrug efflux transporter AcrB transmembrane domain"/>
    <property type="match status" value="2"/>
</dbReference>
<evidence type="ECO:0000313" key="4">
    <source>
        <dbReference type="Proteomes" id="UP001501169"/>
    </source>
</evidence>
<dbReference type="PROSITE" id="PS50156">
    <property type="entry name" value="SSD"/>
    <property type="match status" value="1"/>
</dbReference>
<dbReference type="Gene3D" id="3.30.70.1430">
    <property type="entry name" value="Multidrug efflux transporter AcrB pore domain"/>
    <property type="match status" value="2"/>
</dbReference>
<keyword evidence="1" id="KW-0472">Membrane</keyword>
<dbReference type="Pfam" id="PF00873">
    <property type="entry name" value="ACR_tran"/>
    <property type="match status" value="1"/>
</dbReference>
<dbReference type="Gene3D" id="3.30.70.1440">
    <property type="entry name" value="Multidrug efflux transporter AcrB pore domain"/>
    <property type="match status" value="1"/>
</dbReference>
<feature type="transmembrane region" description="Helical" evidence="1">
    <location>
        <begin position="1013"/>
        <end position="1040"/>
    </location>
</feature>
<dbReference type="Gene3D" id="3.30.70.1320">
    <property type="entry name" value="Multidrug efflux transporter AcrB pore domain like"/>
    <property type="match status" value="1"/>
</dbReference>
<reference evidence="4" key="1">
    <citation type="journal article" date="2019" name="Int. J. Syst. Evol. Microbiol.">
        <title>The Global Catalogue of Microorganisms (GCM) 10K type strain sequencing project: providing services to taxonomists for standard genome sequencing and annotation.</title>
        <authorList>
            <consortium name="The Broad Institute Genomics Platform"/>
            <consortium name="The Broad Institute Genome Sequencing Center for Infectious Disease"/>
            <person name="Wu L."/>
            <person name="Ma J."/>
        </authorList>
    </citation>
    <scope>NUCLEOTIDE SEQUENCE [LARGE SCALE GENOMIC DNA]</scope>
    <source>
        <strain evidence="4">JCM 14331</strain>
    </source>
</reference>
<dbReference type="EMBL" id="BAAAEO010000002">
    <property type="protein sequence ID" value="GAA0548614.1"/>
    <property type="molecule type" value="Genomic_DNA"/>
</dbReference>
<organism evidence="3 4">
    <name type="scientific">Rheinheimera aquimaris</name>
    <dbReference type="NCBI Taxonomy" id="412437"/>
    <lineage>
        <taxon>Bacteria</taxon>
        <taxon>Pseudomonadati</taxon>
        <taxon>Pseudomonadota</taxon>
        <taxon>Gammaproteobacteria</taxon>
        <taxon>Chromatiales</taxon>
        <taxon>Chromatiaceae</taxon>
        <taxon>Rheinheimera</taxon>
    </lineage>
</organism>
<feature type="transmembrane region" description="Helical" evidence="1">
    <location>
        <begin position="389"/>
        <end position="413"/>
    </location>
</feature>
<feature type="transmembrane region" description="Helical" evidence="1">
    <location>
        <begin position="337"/>
        <end position="356"/>
    </location>
</feature>
<accession>A0ABP3NMF6</accession>
<dbReference type="PANTHER" id="PTHR32063">
    <property type="match status" value="1"/>
</dbReference>
<dbReference type="InterPro" id="IPR027463">
    <property type="entry name" value="AcrB_DN_DC_subdom"/>
</dbReference>
<keyword evidence="4" id="KW-1185">Reference proteome</keyword>
<dbReference type="RefSeq" id="WP_226766467.1">
    <property type="nucleotide sequence ID" value="NZ_BAAAEO010000002.1"/>
</dbReference>
<dbReference type="Proteomes" id="UP001501169">
    <property type="component" value="Unassembled WGS sequence"/>
</dbReference>
<proteinExistence type="predicted"/>
<dbReference type="SUPFAM" id="SSF82693">
    <property type="entry name" value="Multidrug efflux transporter AcrB pore domain, PN1, PN2, PC1 and PC2 subdomains"/>
    <property type="match status" value="2"/>
</dbReference>
<dbReference type="InterPro" id="IPR000731">
    <property type="entry name" value="SSD"/>
</dbReference>
<feature type="transmembrane region" description="Helical" evidence="1">
    <location>
        <begin position="933"/>
        <end position="954"/>
    </location>
</feature>
<keyword evidence="1" id="KW-0812">Transmembrane</keyword>
<feature type="transmembrane region" description="Helical" evidence="1">
    <location>
        <begin position="892"/>
        <end position="913"/>
    </location>
</feature>
<feature type="transmembrane region" description="Helical" evidence="1">
    <location>
        <begin position="983"/>
        <end position="1001"/>
    </location>
</feature>
<sequence>MLDAGIRRGTILTVAVLIICVLGIVAALRIPVQMIPDLEVRTISVVTGWPGATPQDVEKEILIEQERYLRTLPNLKRMVSRASTGSAEIELEFPFGVDVNEALIRVSNALSQVPSYPENVDQPRLFSSSFSNNAFMFFRLMPLRGNPLTLDMDMLRDYAEDYVRPRMERVPGVSEVGVSGGAERQVQIRLDPARLAQRGISLTQVRDAIRQRNRDSSAGDIDSGKRRYLLRMVGRFNELTELENLILSQQGDMQVRLKDVASIELDHFEVRDLAYTDGERTLGLSVRREPGSNVIDIKRQMMQVVAQINRDMLAANGLQLTLISDDVRYVEDSVANVWTNLALGAMLATLVLFLFLRSGRATLVGVMGVPICTIAAFLGLLAFGRTINVISLAGIAFAIGMTMDNTIVVLESIEQARRRGLDRIEGAIAGVREVWPAVLASTLTTVLVFVPILFVEQEAGQLYSDIAIAIGAAIIASMLVAVLVVPAAIARLGFGKRSAMQQTDAAQPPGILLNMVNGIISSRLRRRVTLLATVLLTLGAGWFLLPPAEYLPEGEEPKAFSSMIAPPGYNLSEMAGIATELREYLSAQVERDPADFDRGDTSMPALKYYSLSVSVGRIRVLSEPVRSDDIEAMMNAMTALFRQYPGMRAFSSRGSIISSNDGGTRAVALDISGPDLASLYATADAAYVAAGQLFDQPQLNSEPSSLSLDQPLVEIRPRWQRLAELNFSAADFGFAVSALSDGAFVDEFFVNDDKVDIFLFSKAGNEQSLARLAQTPVLTPGGAVLPLSSLADLAEVADSDTLRRVDGLRTVTLYIIPPRSVALETAVATVQQQLVPQLQRDGAIGTDVTLDISGASDQLDETRAALGSNFAVAVLLIYLLLVAIFSHWGYPLFILATVPLGLAGALVGLTAVNGVSSVLAHVGLGGFHQPFDMITMLGFLILLGTVVNNPILIVDQSRHNLQSGRQSVQQAVAQAVATRLRPILMSTATTIFGLAPLVLIPGEGTELYRGVGIIVLCGLLFSTLISLTFLPALLVSVLGIKAKLSQRKKQT</sequence>